<dbReference type="Pfam" id="PF04338">
    <property type="entry name" value="DUF481"/>
    <property type="match status" value="1"/>
</dbReference>
<dbReference type="InterPro" id="IPR007433">
    <property type="entry name" value="DUF481"/>
</dbReference>
<dbReference type="PROSITE" id="PS51257">
    <property type="entry name" value="PROKAR_LIPOPROTEIN"/>
    <property type="match status" value="1"/>
</dbReference>
<protein>
    <submittedName>
        <fullName evidence="2">DUF481 domain-containing protein</fullName>
    </submittedName>
</protein>
<evidence type="ECO:0000256" key="1">
    <source>
        <dbReference type="SAM" id="SignalP"/>
    </source>
</evidence>
<keyword evidence="3" id="KW-1185">Reference proteome</keyword>
<dbReference type="Proteomes" id="UP001273505">
    <property type="component" value="Unassembled WGS sequence"/>
</dbReference>
<dbReference type="RefSeq" id="WP_302721585.1">
    <property type="nucleotide sequence ID" value="NZ_JAULRU010000344.1"/>
</dbReference>
<sequence>MTIFARLPVCATVLLTSTFACVSAGATDYKNELWVGAYLVDRFEGTMSVAERESGFGAAVRLNDTLDMEEDSSILKIDGRFHFNQNHSLTYSVYRIGSQGSVELNRDINWVNTAGDEITIPVGAQVDSDLTYTTAQIGYLWSFYKTDKVELNAGGGLHISQIEFAINGEGIYTGAQAEKIETTLPLPVASIGFRYNITENWRWFYNLSAFALSFDNLSGVYTDNRLGMDYFFTPNIGVGAGIGTNTIRLREDTANYKLEFENRMTGAFVQLVARF</sequence>
<name>A0ABU4S1H5_9GAMM</name>
<gene>
    <name evidence="2" type="ORF">SCD92_16320</name>
</gene>
<proteinExistence type="predicted"/>
<comment type="caution">
    <text evidence="2">The sequence shown here is derived from an EMBL/GenBank/DDBJ whole genome shotgun (WGS) entry which is preliminary data.</text>
</comment>
<dbReference type="EMBL" id="JAXAFO010000035">
    <property type="protein sequence ID" value="MDX6850942.1"/>
    <property type="molecule type" value="Genomic_DNA"/>
</dbReference>
<organism evidence="2 3">
    <name type="scientific">Gilvimarinus gilvus</name>
    <dbReference type="NCBI Taxonomy" id="3058038"/>
    <lineage>
        <taxon>Bacteria</taxon>
        <taxon>Pseudomonadati</taxon>
        <taxon>Pseudomonadota</taxon>
        <taxon>Gammaproteobacteria</taxon>
        <taxon>Cellvibrionales</taxon>
        <taxon>Cellvibrionaceae</taxon>
        <taxon>Gilvimarinus</taxon>
    </lineage>
</organism>
<reference evidence="2 3" key="1">
    <citation type="submission" date="2023-11" db="EMBL/GenBank/DDBJ databases">
        <title>Gilvimarinus fulvus sp. nov., isolated from the surface of Kelp.</title>
        <authorList>
            <person name="Sun Y.Y."/>
            <person name="Gong Y."/>
            <person name="Du Z.J."/>
        </authorList>
    </citation>
    <scope>NUCLEOTIDE SEQUENCE [LARGE SCALE GENOMIC DNA]</scope>
    <source>
        <strain evidence="2 3">SDUM040013</strain>
    </source>
</reference>
<evidence type="ECO:0000313" key="3">
    <source>
        <dbReference type="Proteomes" id="UP001273505"/>
    </source>
</evidence>
<accession>A0ABU4S1H5</accession>
<evidence type="ECO:0000313" key="2">
    <source>
        <dbReference type="EMBL" id="MDX6850942.1"/>
    </source>
</evidence>
<keyword evidence="1" id="KW-0732">Signal</keyword>
<feature type="signal peptide" evidence="1">
    <location>
        <begin position="1"/>
        <end position="26"/>
    </location>
</feature>
<feature type="chain" id="PRO_5046786449" evidence="1">
    <location>
        <begin position="27"/>
        <end position="275"/>
    </location>
</feature>